<dbReference type="GO" id="GO:0008658">
    <property type="term" value="F:penicillin binding"/>
    <property type="evidence" value="ECO:0007669"/>
    <property type="project" value="InterPro"/>
</dbReference>
<dbReference type="InterPro" id="IPR005311">
    <property type="entry name" value="PBP_dimer"/>
</dbReference>
<keyword evidence="9 15" id="KW-1133">Transmembrane helix</keyword>
<keyword evidence="7" id="KW-0133">Cell shape</keyword>
<evidence type="ECO:0000256" key="13">
    <source>
        <dbReference type="ARBA" id="ARBA00023316"/>
    </source>
</evidence>
<dbReference type="InterPro" id="IPR001460">
    <property type="entry name" value="PCN-bd_Tpept"/>
</dbReference>
<feature type="transmembrane region" description="Helical" evidence="15">
    <location>
        <begin position="21"/>
        <end position="46"/>
    </location>
</feature>
<dbReference type="InterPro" id="IPR036138">
    <property type="entry name" value="PBP_dimer_sf"/>
</dbReference>
<dbReference type="InterPro" id="IPR012338">
    <property type="entry name" value="Beta-lactam/transpept-like"/>
</dbReference>
<dbReference type="Gene3D" id="3.90.1310.10">
    <property type="entry name" value="Penicillin-binding protein 2a (Domain 2)"/>
    <property type="match status" value="1"/>
</dbReference>
<dbReference type="SUPFAM" id="SSF56601">
    <property type="entry name" value="beta-lactamase/transpeptidase-like"/>
    <property type="match status" value="1"/>
</dbReference>
<comment type="caution">
    <text evidence="17">The sequence shown here is derived from an EMBL/GenBank/DDBJ whole genome shotgun (WGS) entry which is preliminary data.</text>
</comment>
<keyword evidence="13" id="KW-0961">Cell wall biogenesis/degradation</keyword>
<evidence type="ECO:0000256" key="3">
    <source>
        <dbReference type="ARBA" id="ARBA00022475"/>
    </source>
</evidence>
<evidence type="ECO:0000256" key="10">
    <source>
        <dbReference type="ARBA" id="ARBA00023136"/>
    </source>
</evidence>
<dbReference type="OrthoDB" id="9804124at2"/>
<dbReference type="Proteomes" id="UP000051461">
    <property type="component" value="Unassembled WGS sequence"/>
</dbReference>
<dbReference type="STRING" id="1423726.FC07_GL000472"/>
<evidence type="ECO:0000256" key="7">
    <source>
        <dbReference type="ARBA" id="ARBA00022960"/>
    </source>
</evidence>
<keyword evidence="10 15" id="KW-0472">Membrane</keyword>
<reference evidence="17 18" key="1">
    <citation type="journal article" date="2015" name="Genome Announc.">
        <title>Expanding the biotechnology potential of lactobacilli through comparative genomics of 213 strains and associated genera.</title>
        <authorList>
            <person name="Sun Z."/>
            <person name="Harris H.M."/>
            <person name="McCann A."/>
            <person name="Guo C."/>
            <person name="Argimon S."/>
            <person name="Zhang W."/>
            <person name="Yang X."/>
            <person name="Jeffery I.B."/>
            <person name="Cooney J.C."/>
            <person name="Kagawa T.F."/>
            <person name="Liu W."/>
            <person name="Song Y."/>
            <person name="Salvetti E."/>
            <person name="Wrobel A."/>
            <person name="Rasinkangas P."/>
            <person name="Parkhill J."/>
            <person name="Rea M.C."/>
            <person name="O'Sullivan O."/>
            <person name="Ritari J."/>
            <person name="Douillard F.P."/>
            <person name="Paul Ross R."/>
            <person name="Yang R."/>
            <person name="Briner A.E."/>
            <person name="Felis G.E."/>
            <person name="de Vos W.M."/>
            <person name="Barrangou R."/>
            <person name="Klaenhammer T.R."/>
            <person name="Caufield P.W."/>
            <person name="Cui Y."/>
            <person name="Zhang H."/>
            <person name="O'Toole P.W."/>
        </authorList>
    </citation>
    <scope>NUCLEOTIDE SEQUENCE [LARGE SCALE GENOMIC DNA]</scope>
    <source>
        <strain evidence="17 18">DSM 20003</strain>
    </source>
</reference>
<name>A0A0R1H1I1_9LACO</name>
<dbReference type="SUPFAM" id="SSF54184">
    <property type="entry name" value="Penicillin-binding protein 2x (pbp-2x), c-terminal domain"/>
    <property type="match status" value="2"/>
</dbReference>
<dbReference type="InterPro" id="IPR005543">
    <property type="entry name" value="PASTA_dom"/>
</dbReference>
<dbReference type="Pfam" id="PF03793">
    <property type="entry name" value="PASTA"/>
    <property type="match status" value="1"/>
</dbReference>
<dbReference type="SMART" id="SM00740">
    <property type="entry name" value="PASTA"/>
    <property type="match status" value="1"/>
</dbReference>
<keyword evidence="5 15" id="KW-0812">Transmembrane</keyword>
<comment type="subcellular location">
    <subcellularLocation>
        <location evidence="1">Cell membrane</location>
        <topology evidence="1">Single-pass membrane protein</topology>
    </subcellularLocation>
</comment>
<dbReference type="InterPro" id="IPR050515">
    <property type="entry name" value="Beta-lactam/transpept"/>
</dbReference>
<comment type="function">
    <text evidence="14">A transpeptidase that forms peptide cross-links between adjacent glycan strands in cell wall peptidoglycan (PG). Part of the divisome machinery that synthesizes the septal cross wall. Beta-lactams inactivate the PBPs by acylating an essential serine residue in the active site of these proteins.</text>
</comment>
<evidence type="ECO:0000256" key="9">
    <source>
        <dbReference type="ARBA" id="ARBA00022989"/>
    </source>
</evidence>
<evidence type="ECO:0000256" key="14">
    <source>
        <dbReference type="ARBA" id="ARBA00055980"/>
    </source>
</evidence>
<dbReference type="AlphaFoldDB" id="A0A0R1H1I1"/>
<dbReference type="Gene3D" id="2.20.70.70">
    <property type="match status" value="1"/>
</dbReference>
<dbReference type="PANTHER" id="PTHR30627:SF26">
    <property type="entry name" value="PENICILLIN-BINDING PROTEIN 2B"/>
    <property type="match status" value="1"/>
</dbReference>
<dbReference type="GO" id="GO:0008360">
    <property type="term" value="P:regulation of cell shape"/>
    <property type="evidence" value="ECO:0007669"/>
    <property type="project" value="UniProtKB-KW"/>
</dbReference>
<dbReference type="GO" id="GO:0046677">
    <property type="term" value="P:response to antibiotic"/>
    <property type="evidence" value="ECO:0007669"/>
    <property type="project" value="UniProtKB-KW"/>
</dbReference>
<evidence type="ECO:0000256" key="12">
    <source>
        <dbReference type="ARBA" id="ARBA00023306"/>
    </source>
</evidence>
<gene>
    <name evidence="17" type="ORF">FC07_GL000472</name>
</gene>
<evidence type="ECO:0000256" key="4">
    <source>
        <dbReference type="ARBA" id="ARBA00022618"/>
    </source>
</evidence>
<proteinExistence type="inferred from homology"/>
<dbReference type="GO" id="GO:0009252">
    <property type="term" value="P:peptidoglycan biosynthetic process"/>
    <property type="evidence" value="ECO:0007669"/>
    <property type="project" value="UniProtKB-KW"/>
</dbReference>
<keyword evidence="11" id="KW-0046">Antibiotic resistance</keyword>
<organism evidence="17 18">
    <name type="scientific">Loigolactobacillus bifermentans DSM 20003</name>
    <dbReference type="NCBI Taxonomy" id="1423726"/>
    <lineage>
        <taxon>Bacteria</taxon>
        <taxon>Bacillati</taxon>
        <taxon>Bacillota</taxon>
        <taxon>Bacilli</taxon>
        <taxon>Lactobacillales</taxon>
        <taxon>Lactobacillaceae</taxon>
        <taxon>Loigolactobacillus</taxon>
    </lineage>
</organism>
<protein>
    <submittedName>
        <fullName evidence="17">Bifunctional dimerization transpeptidase</fullName>
    </submittedName>
</protein>
<keyword evidence="4" id="KW-0132">Cell division</keyword>
<dbReference type="SUPFAM" id="SSF56519">
    <property type="entry name" value="Penicillin binding protein dimerisation domain"/>
    <property type="match status" value="1"/>
</dbReference>
<keyword evidence="6" id="KW-0677">Repeat</keyword>
<keyword evidence="12" id="KW-0131">Cell cycle</keyword>
<evidence type="ECO:0000256" key="6">
    <source>
        <dbReference type="ARBA" id="ARBA00022737"/>
    </source>
</evidence>
<evidence type="ECO:0000256" key="15">
    <source>
        <dbReference type="SAM" id="Phobius"/>
    </source>
</evidence>
<dbReference type="RefSeq" id="WP_057903548.1">
    <property type="nucleotide sequence ID" value="NZ_AZDA01000013.1"/>
</dbReference>
<dbReference type="EMBL" id="AZDA01000013">
    <property type="protein sequence ID" value="KRK40461.1"/>
    <property type="molecule type" value="Genomic_DNA"/>
</dbReference>
<dbReference type="PANTHER" id="PTHR30627">
    <property type="entry name" value="PEPTIDOGLYCAN D,D-TRANSPEPTIDASE"/>
    <property type="match status" value="1"/>
</dbReference>
<dbReference type="Pfam" id="PF00905">
    <property type="entry name" value="Transpeptidase"/>
    <property type="match status" value="1"/>
</dbReference>
<keyword evidence="8" id="KW-0573">Peptidoglycan synthesis</keyword>
<keyword evidence="3" id="KW-1003">Cell membrane</keyword>
<dbReference type="PROSITE" id="PS51178">
    <property type="entry name" value="PASTA"/>
    <property type="match status" value="1"/>
</dbReference>
<keyword evidence="18" id="KW-1185">Reference proteome</keyword>
<dbReference type="Gene3D" id="3.40.710.10">
    <property type="entry name" value="DD-peptidase/beta-lactamase superfamily"/>
    <property type="match status" value="1"/>
</dbReference>
<evidence type="ECO:0000256" key="2">
    <source>
        <dbReference type="ARBA" id="ARBA00007171"/>
    </source>
</evidence>
<dbReference type="Pfam" id="PF03717">
    <property type="entry name" value="PBP_dimer"/>
    <property type="match status" value="1"/>
</dbReference>
<dbReference type="FunFam" id="3.40.710.10:FF:000095">
    <property type="entry name" value="Penicillin-binding protein 2x"/>
    <property type="match status" value="1"/>
</dbReference>
<feature type="domain" description="PASTA" evidence="16">
    <location>
        <begin position="602"/>
        <end position="662"/>
    </location>
</feature>
<dbReference type="Gene3D" id="3.30.70.2110">
    <property type="match status" value="1"/>
</dbReference>
<evidence type="ECO:0000259" key="16">
    <source>
        <dbReference type="PROSITE" id="PS51178"/>
    </source>
</evidence>
<dbReference type="GO" id="GO:0005886">
    <property type="term" value="C:plasma membrane"/>
    <property type="evidence" value="ECO:0007669"/>
    <property type="project" value="UniProtKB-SubCell"/>
</dbReference>
<evidence type="ECO:0000256" key="8">
    <source>
        <dbReference type="ARBA" id="ARBA00022984"/>
    </source>
</evidence>
<dbReference type="GO" id="GO:0071555">
    <property type="term" value="P:cell wall organization"/>
    <property type="evidence" value="ECO:0007669"/>
    <property type="project" value="UniProtKB-KW"/>
</dbReference>
<dbReference type="CDD" id="cd06575">
    <property type="entry name" value="PASTA_Pbp2x-like_2"/>
    <property type="match status" value="1"/>
</dbReference>
<accession>A0A0R1H1I1</accession>
<comment type="similarity">
    <text evidence="2">Belongs to the transpeptidase family.</text>
</comment>
<evidence type="ECO:0000313" key="18">
    <source>
        <dbReference type="Proteomes" id="UP000051461"/>
    </source>
</evidence>
<dbReference type="CDD" id="cd06576">
    <property type="entry name" value="PASTA_Pbp2x-like_1"/>
    <property type="match status" value="1"/>
</dbReference>
<dbReference type="GO" id="GO:0051301">
    <property type="term" value="P:cell division"/>
    <property type="evidence" value="ECO:0007669"/>
    <property type="project" value="UniProtKB-KW"/>
</dbReference>
<evidence type="ECO:0000256" key="1">
    <source>
        <dbReference type="ARBA" id="ARBA00004162"/>
    </source>
</evidence>
<evidence type="ECO:0000313" key="17">
    <source>
        <dbReference type="EMBL" id="KRK40461.1"/>
    </source>
</evidence>
<sequence>MKFFQKERLLNKENPRVSRRYLGATFFGIIIVVFFIFIGRFSYIAIHGQINNNNLSQKTAALYRKDTVIKAKRGTIYDASGNAIAEDTTTYSVYAVLDKKYVNAKHKKLYVTDKQKVAKLLSAYLPMSQAKILKTLQTKNAFQVEFGTAGKNLSLAIKQKIEAAHLSGVYFTATPARLYPNGIFASHQIGLAQAASNSTDTTLKGVMGIEQGYNTILSGKNGSKQVDQDSYGYQLPDSKTKYKAAKNGSDIYLTLDSRLQSYLETLMTKEQKKFNPKSMTAVLMNPKTGQILAASQRPTFNPQTGAGFGSANAWRDILTEDSYEPGSVMKVFSLASIINAGKYPPNAYYQSGKITVGGVTVHDWNTTGWGSIPYSQAFPRSSNVGFVHLEQILGHKKWLAYLKKFKFLKATHSGLPGEASGSVQFGSAADQSITAFGQGINVTVMQMMQGFSAIANGGKEMKPQIISKVVNSQTGKTTTYQPQQVAKPVTKKTTKKVISAMRDVVNKKYGTGTAYKIKGQDIAVKTGTAQISGSNGYLTGSNNYIFSVVGMAPASNPKYVLYITMKQPQNIQSTDATNLSDIFKPMMTRALAYSNVTTTSSTESTATMKKLSGESVTKAKQVLDKQKLKPIQIGTGNTVVQQSPVSGTQLLSNQRVLLLTNGAMTMPDVSGWSKSDLLRLEQLTGKTFKITGTGYAKTQSLPANSLMNSAKTITVTLE</sequence>
<evidence type="ECO:0000256" key="5">
    <source>
        <dbReference type="ARBA" id="ARBA00022692"/>
    </source>
</evidence>
<dbReference type="PATRIC" id="fig|1423726.3.peg.486"/>
<evidence type="ECO:0000256" key="11">
    <source>
        <dbReference type="ARBA" id="ARBA00023251"/>
    </source>
</evidence>